<dbReference type="InterPro" id="IPR050109">
    <property type="entry name" value="HTH-type_TetR-like_transc_reg"/>
</dbReference>
<organism evidence="7 8">
    <name type="scientific">Streptomyces yunnanensis</name>
    <dbReference type="NCBI Taxonomy" id="156453"/>
    <lineage>
        <taxon>Bacteria</taxon>
        <taxon>Bacillati</taxon>
        <taxon>Actinomycetota</taxon>
        <taxon>Actinomycetes</taxon>
        <taxon>Kitasatosporales</taxon>
        <taxon>Streptomycetaceae</taxon>
        <taxon>Streptomyces</taxon>
    </lineage>
</organism>
<dbReference type="InterPro" id="IPR036271">
    <property type="entry name" value="Tet_transcr_reg_TetR-rel_C_sf"/>
</dbReference>
<feature type="domain" description="HTH tetR-type" evidence="6">
    <location>
        <begin position="8"/>
        <end position="68"/>
    </location>
</feature>
<evidence type="ECO:0000256" key="1">
    <source>
        <dbReference type="ARBA" id="ARBA00022491"/>
    </source>
</evidence>
<dbReference type="PANTHER" id="PTHR30055:SF234">
    <property type="entry name" value="HTH-TYPE TRANSCRIPTIONAL REGULATOR BETI"/>
    <property type="match status" value="1"/>
</dbReference>
<evidence type="ECO:0000256" key="4">
    <source>
        <dbReference type="ARBA" id="ARBA00023163"/>
    </source>
</evidence>
<dbReference type="Proteomes" id="UP001218629">
    <property type="component" value="Chromosome"/>
</dbReference>
<dbReference type="InterPro" id="IPR009057">
    <property type="entry name" value="Homeodomain-like_sf"/>
</dbReference>
<feature type="DNA-binding region" description="H-T-H motif" evidence="5">
    <location>
        <begin position="31"/>
        <end position="50"/>
    </location>
</feature>
<evidence type="ECO:0000256" key="2">
    <source>
        <dbReference type="ARBA" id="ARBA00023015"/>
    </source>
</evidence>
<name>A0ABY8A782_9ACTN</name>
<keyword evidence="1" id="KW-0678">Repressor</keyword>
<keyword evidence="2" id="KW-0805">Transcription regulation</keyword>
<keyword evidence="3 5" id="KW-0238">DNA-binding</keyword>
<dbReference type="SUPFAM" id="SSF48498">
    <property type="entry name" value="Tetracyclin repressor-like, C-terminal domain"/>
    <property type="match status" value="1"/>
</dbReference>
<evidence type="ECO:0000313" key="8">
    <source>
        <dbReference type="Proteomes" id="UP001218629"/>
    </source>
</evidence>
<proteinExistence type="predicted"/>
<evidence type="ECO:0000256" key="5">
    <source>
        <dbReference type="PROSITE-ProRule" id="PRU00335"/>
    </source>
</evidence>
<dbReference type="Pfam" id="PF00440">
    <property type="entry name" value="TetR_N"/>
    <property type="match status" value="1"/>
</dbReference>
<dbReference type="InterPro" id="IPR039538">
    <property type="entry name" value="BetI_C"/>
</dbReference>
<protein>
    <submittedName>
        <fullName evidence="7">TetR/AcrR family transcriptional regulator</fullName>
    </submittedName>
</protein>
<reference evidence="7 8" key="1">
    <citation type="submission" date="2022-03" db="EMBL/GenBank/DDBJ databases">
        <title>Streptomyces yunnanensis P86,complete genome.</title>
        <authorList>
            <person name="Chen S."/>
            <person name="Zhang Q."/>
        </authorList>
    </citation>
    <scope>NUCLEOTIDE SEQUENCE [LARGE SCALE GENOMIC DNA]</scope>
    <source>
        <strain evidence="7 8">P86</strain>
    </source>
</reference>
<dbReference type="RefSeq" id="WP_275306957.1">
    <property type="nucleotide sequence ID" value="NZ_CP095749.1"/>
</dbReference>
<accession>A0ABY8A782</accession>
<dbReference type="InterPro" id="IPR001647">
    <property type="entry name" value="HTH_TetR"/>
</dbReference>
<dbReference type="PROSITE" id="PS50977">
    <property type="entry name" value="HTH_TETR_2"/>
    <property type="match status" value="1"/>
</dbReference>
<keyword evidence="4" id="KW-0804">Transcription</keyword>
<dbReference type="EMBL" id="CP095749">
    <property type="protein sequence ID" value="WEB39402.1"/>
    <property type="molecule type" value="Genomic_DNA"/>
</dbReference>
<dbReference type="SUPFAM" id="SSF46689">
    <property type="entry name" value="Homeodomain-like"/>
    <property type="match status" value="1"/>
</dbReference>
<sequence>MPKKVDHEARRQEISAALWRLANTRGVDGVSLRDVAAEAGISLGRIQHYFRNKDELLLFALRYINRKATERIGERIRALEEAPTPRTVLRACCAGMLPLDAESRAALLVAAAYYSRAVHDPALGAEARDGIPKLRDFFVDQLRLAAEHGDIPPERATEDEAMLLIALADGLASYVLLGVHGPEQALAVLDRQLDNLFGARGGTGGGAGSGSAVDADGGTGVDGGVGVGRGVGAGRGVGGDAE</sequence>
<gene>
    <name evidence="7" type="ORF">MOV08_09050</name>
</gene>
<dbReference type="PANTHER" id="PTHR30055">
    <property type="entry name" value="HTH-TYPE TRANSCRIPTIONAL REGULATOR RUTR"/>
    <property type="match status" value="1"/>
</dbReference>
<evidence type="ECO:0000259" key="6">
    <source>
        <dbReference type="PROSITE" id="PS50977"/>
    </source>
</evidence>
<keyword evidence="8" id="KW-1185">Reference proteome</keyword>
<evidence type="ECO:0000256" key="3">
    <source>
        <dbReference type="ARBA" id="ARBA00023125"/>
    </source>
</evidence>
<dbReference type="Pfam" id="PF13977">
    <property type="entry name" value="TetR_C_6"/>
    <property type="match status" value="1"/>
</dbReference>
<dbReference type="Gene3D" id="1.10.357.10">
    <property type="entry name" value="Tetracycline Repressor, domain 2"/>
    <property type="match status" value="1"/>
</dbReference>
<evidence type="ECO:0000313" key="7">
    <source>
        <dbReference type="EMBL" id="WEB39402.1"/>
    </source>
</evidence>